<dbReference type="EMBL" id="JACGWK010000011">
    <property type="protein sequence ID" value="KAL0327084.1"/>
    <property type="molecule type" value="Genomic_DNA"/>
</dbReference>
<protein>
    <submittedName>
        <fullName evidence="1">Uncharacterized protein</fullName>
    </submittedName>
</protein>
<gene>
    <name evidence="1" type="ORF">Sangu_1786400</name>
</gene>
<comment type="caution">
    <text evidence="1">The sequence shown here is derived from an EMBL/GenBank/DDBJ whole genome shotgun (WGS) entry which is preliminary data.</text>
</comment>
<reference evidence="1" key="1">
    <citation type="submission" date="2020-06" db="EMBL/GenBank/DDBJ databases">
        <authorList>
            <person name="Li T."/>
            <person name="Hu X."/>
            <person name="Zhang T."/>
            <person name="Song X."/>
            <person name="Zhang H."/>
            <person name="Dai N."/>
            <person name="Sheng W."/>
            <person name="Hou X."/>
            <person name="Wei L."/>
        </authorList>
    </citation>
    <scope>NUCLEOTIDE SEQUENCE</scope>
    <source>
        <strain evidence="1">G01</strain>
        <tissue evidence="1">Leaf</tissue>
    </source>
</reference>
<dbReference type="AlphaFoldDB" id="A0AAW2M832"/>
<organism evidence="1">
    <name type="scientific">Sesamum angustifolium</name>
    <dbReference type="NCBI Taxonomy" id="2727405"/>
    <lineage>
        <taxon>Eukaryota</taxon>
        <taxon>Viridiplantae</taxon>
        <taxon>Streptophyta</taxon>
        <taxon>Embryophyta</taxon>
        <taxon>Tracheophyta</taxon>
        <taxon>Spermatophyta</taxon>
        <taxon>Magnoliopsida</taxon>
        <taxon>eudicotyledons</taxon>
        <taxon>Gunneridae</taxon>
        <taxon>Pentapetalae</taxon>
        <taxon>asterids</taxon>
        <taxon>lamiids</taxon>
        <taxon>Lamiales</taxon>
        <taxon>Pedaliaceae</taxon>
        <taxon>Sesamum</taxon>
    </lineage>
</organism>
<name>A0AAW2M832_9LAMI</name>
<proteinExistence type="predicted"/>
<accession>A0AAW2M832</accession>
<evidence type="ECO:0000313" key="1">
    <source>
        <dbReference type="EMBL" id="KAL0327084.1"/>
    </source>
</evidence>
<reference evidence="1" key="2">
    <citation type="journal article" date="2024" name="Plant">
        <title>Genomic evolution and insights into agronomic trait innovations of Sesamum species.</title>
        <authorList>
            <person name="Miao H."/>
            <person name="Wang L."/>
            <person name="Qu L."/>
            <person name="Liu H."/>
            <person name="Sun Y."/>
            <person name="Le M."/>
            <person name="Wang Q."/>
            <person name="Wei S."/>
            <person name="Zheng Y."/>
            <person name="Lin W."/>
            <person name="Duan Y."/>
            <person name="Cao H."/>
            <person name="Xiong S."/>
            <person name="Wang X."/>
            <person name="Wei L."/>
            <person name="Li C."/>
            <person name="Ma Q."/>
            <person name="Ju M."/>
            <person name="Zhao R."/>
            <person name="Li G."/>
            <person name="Mu C."/>
            <person name="Tian Q."/>
            <person name="Mei H."/>
            <person name="Zhang T."/>
            <person name="Gao T."/>
            <person name="Zhang H."/>
        </authorList>
    </citation>
    <scope>NUCLEOTIDE SEQUENCE</scope>
    <source>
        <strain evidence="1">G01</strain>
    </source>
</reference>
<sequence>MDSPTYLFQANYSAPTILDEPASSDFIDSSLGDWDLAKIDEMFWPEDKEVILGIPLSQLGAEDILV</sequence>